<dbReference type="RefSeq" id="WP_144985204.1">
    <property type="nucleotide sequence ID" value="NZ_CP037920.1"/>
</dbReference>
<dbReference type="Gene3D" id="3.30.720.110">
    <property type="match status" value="1"/>
</dbReference>
<protein>
    <submittedName>
        <fullName evidence="2">Glyoxalase-like domain protein</fullName>
    </submittedName>
</protein>
<dbReference type="Gene3D" id="3.30.720.120">
    <property type="match status" value="1"/>
</dbReference>
<dbReference type="AlphaFoldDB" id="A0A517VUX5"/>
<dbReference type="InterPro" id="IPR004360">
    <property type="entry name" value="Glyas_Fos-R_dOase_dom"/>
</dbReference>
<evidence type="ECO:0000313" key="2">
    <source>
        <dbReference type="EMBL" id="QDT96801.1"/>
    </source>
</evidence>
<reference evidence="2 3" key="1">
    <citation type="submission" date="2019-03" db="EMBL/GenBank/DDBJ databases">
        <title>Deep-cultivation of Planctomycetes and their phenomic and genomic characterization uncovers novel biology.</title>
        <authorList>
            <person name="Wiegand S."/>
            <person name="Jogler M."/>
            <person name="Boedeker C."/>
            <person name="Pinto D."/>
            <person name="Vollmers J."/>
            <person name="Rivas-Marin E."/>
            <person name="Kohn T."/>
            <person name="Peeters S.H."/>
            <person name="Heuer A."/>
            <person name="Rast P."/>
            <person name="Oberbeckmann S."/>
            <person name="Bunk B."/>
            <person name="Jeske O."/>
            <person name="Meyerdierks A."/>
            <person name="Storesund J.E."/>
            <person name="Kallscheuer N."/>
            <person name="Luecker S."/>
            <person name="Lage O.M."/>
            <person name="Pohl T."/>
            <person name="Merkel B.J."/>
            <person name="Hornburger P."/>
            <person name="Mueller R.-W."/>
            <person name="Bruemmer F."/>
            <person name="Labrenz M."/>
            <person name="Spormann A.M."/>
            <person name="Op den Camp H."/>
            <person name="Overmann J."/>
            <person name="Amann R."/>
            <person name="Jetten M.S.M."/>
            <person name="Mascher T."/>
            <person name="Medema M.H."/>
            <person name="Devos D.P."/>
            <person name="Kaster A.-K."/>
            <person name="Ovreas L."/>
            <person name="Rohde M."/>
            <person name="Galperin M.Y."/>
            <person name="Jogler C."/>
        </authorList>
    </citation>
    <scope>NUCLEOTIDE SEQUENCE [LARGE SCALE GENOMIC DNA]</scope>
    <source>
        <strain evidence="2 3">V144</strain>
    </source>
</reference>
<dbReference type="PANTHER" id="PTHR34109:SF1">
    <property type="entry name" value="VOC DOMAIN-CONTAINING PROTEIN"/>
    <property type="match status" value="1"/>
</dbReference>
<dbReference type="KEGG" id="gaw:V144x_22590"/>
<accession>A0A517VUX5</accession>
<organism evidence="2 3">
    <name type="scientific">Gimesia aquarii</name>
    <dbReference type="NCBI Taxonomy" id="2527964"/>
    <lineage>
        <taxon>Bacteria</taxon>
        <taxon>Pseudomonadati</taxon>
        <taxon>Planctomycetota</taxon>
        <taxon>Planctomycetia</taxon>
        <taxon>Planctomycetales</taxon>
        <taxon>Planctomycetaceae</taxon>
        <taxon>Gimesia</taxon>
    </lineage>
</organism>
<sequence length="164" mass="18497">MTDNTRPVNQIEEVYPYLRTRDCNAAIEFYQRAFGAVEDFRLTEPGGRIGHAELKFGKATIMVSDEYPEYGILGPQDSVPTGSSVHLHVEDVDTMTQQAAEAGATIVMEPRDQFYGERSSKVLDPFGHEWLLGSHIEDVSPEEMQRRFDEMFKEGESDSKNTSS</sequence>
<dbReference type="SUPFAM" id="SSF54593">
    <property type="entry name" value="Glyoxalase/Bleomycin resistance protein/Dihydroxybiphenyl dioxygenase"/>
    <property type="match status" value="1"/>
</dbReference>
<dbReference type="Pfam" id="PF00903">
    <property type="entry name" value="Glyoxalase"/>
    <property type="match status" value="1"/>
</dbReference>
<evidence type="ECO:0000259" key="1">
    <source>
        <dbReference type="PROSITE" id="PS51819"/>
    </source>
</evidence>
<dbReference type="CDD" id="cd07246">
    <property type="entry name" value="VOC_like"/>
    <property type="match status" value="1"/>
</dbReference>
<dbReference type="InterPro" id="IPR029068">
    <property type="entry name" value="Glyas_Bleomycin-R_OHBP_Dase"/>
</dbReference>
<proteinExistence type="predicted"/>
<name>A0A517VUX5_9PLAN</name>
<evidence type="ECO:0000313" key="3">
    <source>
        <dbReference type="Proteomes" id="UP000318704"/>
    </source>
</evidence>
<dbReference type="PANTHER" id="PTHR34109">
    <property type="entry name" value="BNAUNNG04460D PROTEIN-RELATED"/>
    <property type="match status" value="1"/>
</dbReference>
<dbReference type="Proteomes" id="UP000318704">
    <property type="component" value="Chromosome"/>
</dbReference>
<dbReference type="InterPro" id="IPR037523">
    <property type="entry name" value="VOC_core"/>
</dbReference>
<dbReference type="PROSITE" id="PS51819">
    <property type="entry name" value="VOC"/>
    <property type="match status" value="1"/>
</dbReference>
<feature type="domain" description="VOC" evidence="1">
    <location>
        <begin position="7"/>
        <end position="135"/>
    </location>
</feature>
<gene>
    <name evidence="2" type="ORF">V144x_22590</name>
</gene>
<dbReference type="EMBL" id="CP037920">
    <property type="protein sequence ID" value="QDT96801.1"/>
    <property type="molecule type" value="Genomic_DNA"/>
</dbReference>